<dbReference type="AlphaFoldDB" id="A0A6G1S6V8"/>
<organism evidence="2">
    <name type="scientific">Aceria tosichella</name>
    <name type="common">wheat curl mite</name>
    <dbReference type="NCBI Taxonomy" id="561515"/>
    <lineage>
        <taxon>Eukaryota</taxon>
        <taxon>Metazoa</taxon>
        <taxon>Ecdysozoa</taxon>
        <taxon>Arthropoda</taxon>
        <taxon>Chelicerata</taxon>
        <taxon>Arachnida</taxon>
        <taxon>Acari</taxon>
        <taxon>Acariformes</taxon>
        <taxon>Trombidiformes</taxon>
        <taxon>Prostigmata</taxon>
        <taxon>Eupodina</taxon>
        <taxon>Eriophyoidea</taxon>
        <taxon>Eriophyidae</taxon>
        <taxon>Eriophyinae</taxon>
        <taxon>Aceriini</taxon>
        <taxon>Aceria</taxon>
    </lineage>
</organism>
<name>A0A6G1S6V8_9ACAR</name>
<evidence type="ECO:0000313" key="2">
    <source>
        <dbReference type="EMBL" id="MDE45897.1"/>
    </source>
</evidence>
<dbReference type="Pfam" id="PF10382">
    <property type="entry name" value="ZGRF1-like_N"/>
    <property type="match status" value="1"/>
</dbReference>
<proteinExistence type="predicted"/>
<sequence>MEPFCISHEEFWEWFHKDKQTVPIAEPTVKKIKTRHEQAVDISAITQKRYICLYGKHRPGKKVKVWEGDGYLSITSNNIAHLSDLRGRLLEEPEVLEEINLESGDEIQIGDMEVQIVDLDET</sequence>
<evidence type="ECO:0000259" key="1">
    <source>
        <dbReference type="Pfam" id="PF10382"/>
    </source>
</evidence>
<feature type="domain" description="5'-3' DNA helicase ZGRF1-like N-terminal" evidence="1">
    <location>
        <begin position="48"/>
        <end position="121"/>
    </location>
</feature>
<accession>A0A6G1S6V8</accession>
<gene>
    <name evidence="2" type="ORF">g.20392</name>
</gene>
<dbReference type="InterPro" id="IPR018838">
    <property type="entry name" value="ZGRF1-like_N"/>
</dbReference>
<reference evidence="2" key="1">
    <citation type="submission" date="2018-10" db="EMBL/GenBank/DDBJ databases">
        <title>Transcriptome assembly of Aceria tosichella (Wheat curl mite) Type 2.</title>
        <authorList>
            <person name="Scully E.D."/>
            <person name="Geib S.M."/>
            <person name="Palmer N.A."/>
            <person name="Gupta A.K."/>
            <person name="Sarath G."/>
            <person name="Tatineni S."/>
        </authorList>
    </citation>
    <scope>NUCLEOTIDE SEQUENCE</scope>
    <source>
        <strain evidence="2">LincolnNE</strain>
    </source>
</reference>
<dbReference type="EMBL" id="GGYP01001126">
    <property type="protein sequence ID" value="MDE45897.1"/>
    <property type="molecule type" value="Transcribed_RNA"/>
</dbReference>
<protein>
    <recommendedName>
        <fullName evidence="1">5'-3' DNA helicase ZGRF1-like N-terminal domain-containing protein</fullName>
    </recommendedName>
</protein>